<dbReference type="PANTHER" id="PTHR43176">
    <property type="entry name" value="3-HYDROXYISOBUTYRYL-COA HYDROLASE-RELATED"/>
    <property type="match status" value="1"/>
</dbReference>
<accession>A0AAU0B6J7</accession>
<keyword evidence="3" id="KW-0378">Hydrolase</keyword>
<gene>
    <name evidence="5" type="ORF">NYR97_15710</name>
</gene>
<evidence type="ECO:0000256" key="2">
    <source>
        <dbReference type="ARBA" id="ARBA00011915"/>
    </source>
</evidence>
<comment type="catalytic activity">
    <reaction evidence="1">
        <text>3-hydroxy-2-methylpropanoyl-CoA + H2O = 3-hydroxy-2-methylpropanoate + CoA + H(+)</text>
        <dbReference type="Rhea" id="RHEA:20888"/>
        <dbReference type="ChEBI" id="CHEBI:11805"/>
        <dbReference type="ChEBI" id="CHEBI:15377"/>
        <dbReference type="ChEBI" id="CHEBI:15378"/>
        <dbReference type="ChEBI" id="CHEBI:57287"/>
        <dbReference type="ChEBI" id="CHEBI:57340"/>
        <dbReference type="EC" id="3.1.2.4"/>
    </reaction>
</comment>
<keyword evidence="6" id="KW-1185">Reference proteome</keyword>
<sequence length="400" mass="43080">MEQRLMVDVNATEEAPVLFEQRDCADGHRIGIATLNSPRTLNGLSLQMTRLLDAQLRVWADDTQIACVVLRGAGEKAFCAGGDLHGLYQSMRAHRDAVPDAQERIAQPQGNAHAAAFFEEEYRLDHCIHTYPKPLLCWGHGIVMGGGIGLMSGASHRVVTERSRLAMPEISVGLFPDVGGSWLLRRVPHGAGLFLALTGAPLDASDAIYAGLADVRLEHAQYAAVLDALSAHAWTGNVQDDRGQLSAFLHGIAQALEPGPLQVHAALIEQLVAGDTLEEVVATILALQSEDAWLQAARATLAAGAPSSARLAWELQRHPATSTLADAFRTECVAALRVAAHGDFVEGIRALLIDKDRQPQWQPASLEEADAQWAAAFFQSPWPAAEHPLADLAVREVGER</sequence>
<evidence type="ECO:0000313" key="5">
    <source>
        <dbReference type="EMBL" id="WOB48674.1"/>
    </source>
</evidence>
<reference evidence="5 6" key="1">
    <citation type="submission" date="2022-08" db="EMBL/GenBank/DDBJ databases">
        <title>Whole genome sequencing-based tracing of a 2022 introduction and outbreak of Xanthomonas hortorum pv. pelargonii.</title>
        <authorList>
            <person name="Iruegas-Bocardo F."/>
            <person name="Weisberg A.K."/>
            <person name="Riutta E.R."/>
            <person name="Kilday K."/>
            <person name="Bonkowski J.C."/>
            <person name="Creswell T."/>
            <person name="Daughtrey M.L."/>
            <person name="Rane K."/>
            <person name="Grunwald N.J."/>
            <person name="Chang J.H."/>
            <person name="Putnam M.L."/>
        </authorList>
    </citation>
    <scope>NUCLEOTIDE SEQUENCE [LARGE SCALE GENOMIC DNA]</scope>
    <source>
        <strain evidence="5 6">22-323</strain>
    </source>
</reference>
<name>A0AAU0B6J7_9XANT</name>
<dbReference type="GO" id="GO:0006574">
    <property type="term" value="P:L-valine catabolic process"/>
    <property type="evidence" value="ECO:0007669"/>
    <property type="project" value="TreeGrafter"/>
</dbReference>
<dbReference type="NCBIfam" id="NF004127">
    <property type="entry name" value="PRK05617.1"/>
    <property type="match status" value="1"/>
</dbReference>
<dbReference type="Proteomes" id="UP001302716">
    <property type="component" value="Chromosome"/>
</dbReference>
<dbReference type="PANTHER" id="PTHR43176:SF3">
    <property type="entry name" value="3-HYDROXYISOBUTYRYL-COA HYDROLASE, MITOCHONDRIAL"/>
    <property type="match status" value="1"/>
</dbReference>
<dbReference type="InterPro" id="IPR032259">
    <property type="entry name" value="HIBYL-CoA-H"/>
</dbReference>
<dbReference type="SUPFAM" id="SSF52096">
    <property type="entry name" value="ClpP/crotonase"/>
    <property type="match status" value="1"/>
</dbReference>
<organism evidence="5 6">
    <name type="scientific">Xanthomonas hydrangeae</name>
    <dbReference type="NCBI Taxonomy" id="2775159"/>
    <lineage>
        <taxon>Bacteria</taxon>
        <taxon>Pseudomonadati</taxon>
        <taxon>Pseudomonadota</taxon>
        <taxon>Gammaproteobacteria</taxon>
        <taxon>Lysobacterales</taxon>
        <taxon>Lysobacteraceae</taxon>
        <taxon>Xanthomonas</taxon>
    </lineage>
</organism>
<evidence type="ECO:0000256" key="1">
    <source>
        <dbReference type="ARBA" id="ARBA00001709"/>
    </source>
</evidence>
<dbReference type="EC" id="3.1.2.4" evidence="2"/>
<dbReference type="CDD" id="cd06558">
    <property type="entry name" value="crotonase-like"/>
    <property type="match status" value="1"/>
</dbReference>
<dbReference type="InterPro" id="IPR045004">
    <property type="entry name" value="ECH_dom"/>
</dbReference>
<evidence type="ECO:0000313" key="6">
    <source>
        <dbReference type="Proteomes" id="UP001302716"/>
    </source>
</evidence>
<feature type="domain" description="Enoyl-CoA hydratase/isomerase" evidence="4">
    <location>
        <begin position="30"/>
        <end position="378"/>
    </location>
</feature>
<dbReference type="Gene3D" id="3.90.226.10">
    <property type="entry name" value="2-enoyl-CoA Hydratase, Chain A, domain 1"/>
    <property type="match status" value="1"/>
</dbReference>
<dbReference type="Pfam" id="PF16113">
    <property type="entry name" value="ECH_2"/>
    <property type="match status" value="1"/>
</dbReference>
<dbReference type="EMBL" id="CP103836">
    <property type="protein sequence ID" value="WOB48674.1"/>
    <property type="molecule type" value="Genomic_DNA"/>
</dbReference>
<evidence type="ECO:0000259" key="4">
    <source>
        <dbReference type="Pfam" id="PF16113"/>
    </source>
</evidence>
<proteinExistence type="predicted"/>
<evidence type="ECO:0000256" key="3">
    <source>
        <dbReference type="ARBA" id="ARBA00022801"/>
    </source>
</evidence>
<dbReference type="GO" id="GO:0005829">
    <property type="term" value="C:cytosol"/>
    <property type="evidence" value="ECO:0007669"/>
    <property type="project" value="TreeGrafter"/>
</dbReference>
<protein>
    <recommendedName>
        <fullName evidence="2">3-hydroxyisobutyryl-CoA hydrolase</fullName>
        <ecNumber evidence="2">3.1.2.4</ecNumber>
    </recommendedName>
</protein>
<dbReference type="AlphaFoldDB" id="A0AAU0B6J7"/>
<dbReference type="RefSeq" id="WP_316694469.1">
    <property type="nucleotide sequence ID" value="NZ_CP103836.1"/>
</dbReference>
<dbReference type="InterPro" id="IPR029045">
    <property type="entry name" value="ClpP/crotonase-like_dom_sf"/>
</dbReference>
<dbReference type="GO" id="GO:0003860">
    <property type="term" value="F:3-hydroxyisobutyryl-CoA hydrolase activity"/>
    <property type="evidence" value="ECO:0007669"/>
    <property type="project" value="UniProtKB-EC"/>
</dbReference>